<feature type="transmembrane region" description="Helical" evidence="1">
    <location>
        <begin position="466"/>
        <end position="486"/>
    </location>
</feature>
<dbReference type="InterPro" id="IPR004843">
    <property type="entry name" value="Calcineurin-like_PHP"/>
</dbReference>
<evidence type="ECO:0000313" key="7">
    <source>
        <dbReference type="Proteomes" id="UP001210925"/>
    </source>
</evidence>
<feature type="signal peptide" evidence="2">
    <location>
        <begin position="1"/>
        <end position="21"/>
    </location>
</feature>
<sequence length="650" mass="75080">MSNLLTLALLIIISALTWKRAFQLNDIANQQVEQIKKQYNPNSKLLQHPYKTFKYKQFEPNADNIFHFAQVTDLHVSKFFQTGGQVHLDAFLYNELPLIAPDLVLCTGDLTDAKASHTLTSIQHRQEWLSYYNSLLKSKVLDRQGGKFWWDQRGNHDCWNVPSFKSTENMFLELSAVKEAGYTFLVKKDFGTYAFIALDGCPETGAGRPLNFFGYMDTKDMDFMAEALLDSIEKKHNHIFGMSHYPTGTTLFGKTSDGIGFWDTAQHFSVWFCGHLHKLAGGFGETMYAYQDNKMLELELGDLKSHGVYRIIVVDHDLVSFVDLPIYGPKLPLSINHDVSTIPDPPPIVVITNPKDARYMLMNKEPKYLIKTSPHIRVMIWSKQIERIWAVIDSQVINEPAVYAGKGQPWDSIEKVDQQEPYLPLYLINWNAKLYDDGEDHVLAVVAVDKLGREANHTVRFRVDDLFVLFYIIVAFGFLLIPKSFVLMTQSVNVYESWKMDTSKMLIEIDKNSEQFWRMLRPSLKQRVRHRWNDFKFTMVATFLRFCEMSQKPDIFYPLYLFTLYITIGPWFLGDFVPSSLDPGKRYGWLMVYGFWFSDGSWEPVFDTWLYGKSILIISLVWNSVHTLSANFLSIVLHYSAVAAVLKDKC</sequence>
<keyword evidence="1 6" id="KW-0812">Transmembrane</keyword>
<feature type="chain" id="PRO_5041931051" evidence="2">
    <location>
        <begin position="22"/>
        <end position="650"/>
    </location>
</feature>
<evidence type="ECO:0000256" key="1">
    <source>
        <dbReference type="SAM" id="Phobius"/>
    </source>
</evidence>
<protein>
    <submittedName>
        <fullName evidence="6">Transmembrane protein 62</fullName>
    </submittedName>
</protein>
<dbReference type="GO" id="GO:0016787">
    <property type="term" value="F:hydrolase activity"/>
    <property type="evidence" value="ECO:0007669"/>
    <property type="project" value="InterPro"/>
</dbReference>
<dbReference type="Pfam" id="PF24394">
    <property type="entry name" value="TMEM62_C"/>
    <property type="match status" value="1"/>
</dbReference>
<dbReference type="Proteomes" id="UP001210925">
    <property type="component" value="Unassembled WGS sequence"/>
</dbReference>
<feature type="domain" description="TMEM62 Ig-like" evidence="4">
    <location>
        <begin position="346"/>
        <end position="461"/>
    </location>
</feature>
<name>A0AAD5Y545_9FUNG</name>
<dbReference type="PANTHER" id="PTHR14795">
    <property type="entry name" value="HELICASE RELATED"/>
    <property type="match status" value="1"/>
</dbReference>
<feature type="transmembrane region" description="Helical" evidence="1">
    <location>
        <begin position="555"/>
        <end position="573"/>
    </location>
</feature>
<dbReference type="Pfam" id="PF24384">
    <property type="entry name" value="Ig_TMM62"/>
    <property type="match status" value="1"/>
</dbReference>
<evidence type="ECO:0000259" key="5">
    <source>
        <dbReference type="Pfam" id="PF24394"/>
    </source>
</evidence>
<proteinExistence type="predicted"/>
<dbReference type="InterPro" id="IPR056229">
    <property type="entry name" value="Ig_TMM62"/>
</dbReference>
<evidence type="ECO:0000259" key="4">
    <source>
        <dbReference type="Pfam" id="PF24384"/>
    </source>
</evidence>
<keyword evidence="7" id="KW-1185">Reference proteome</keyword>
<dbReference type="SUPFAM" id="SSF56300">
    <property type="entry name" value="Metallo-dependent phosphatases"/>
    <property type="match status" value="1"/>
</dbReference>
<keyword evidence="1" id="KW-1133">Transmembrane helix</keyword>
<keyword evidence="1" id="KW-0472">Membrane</keyword>
<evidence type="ECO:0000259" key="3">
    <source>
        <dbReference type="Pfam" id="PF00149"/>
    </source>
</evidence>
<dbReference type="InterPro" id="IPR029052">
    <property type="entry name" value="Metallo-depent_PP-like"/>
</dbReference>
<organism evidence="6 7">
    <name type="scientific">Boothiomyces macroporosus</name>
    <dbReference type="NCBI Taxonomy" id="261099"/>
    <lineage>
        <taxon>Eukaryota</taxon>
        <taxon>Fungi</taxon>
        <taxon>Fungi incertae sedis</taxon>
        <taxon>Chytridiomycota</taxon>
        <taxon>Chytridiomycota incertae sedis</taxon>
        <taxon>Chytridiomycetes</taxon>
        <taxon>Rhizophydiales</taxon>
        <taxon>Terramycetaceae</taxon>
        <taxon>Boothiomyces</taxon>
    </lineage>
</organism>
<comment type="caution">
    <text evidence="6">The sequence shown here is derived from an EMBL/GenBank/DDBJ whole genome shotgun (WGS) entry which is preliminary data.</text>
</comment>
<keyword evidence="2" id="KW-0732">Signal</keyword>
<dbReference type="InterPro" id="IPR056230">
    <property type="entry name" value="TMEM62_C"/>
</dbReference>
<evidence type="ECO:0000313" key="6">
    <source>
        <dbReference type="EMBL" id="KAJ3256184.1"/>
    </source>
</evidence>
<dbReference type="Gene3D" id="3.60.21.10">
    <property type="match status" value="1"/>
</dbReference>
<dbReference type="EMBL" id="JADGKB010000054">
    <property type="protein sequence ID" value="KAJ3256184.1"/>
    <property type="molecule type" value="Genomic_DNA"/>
</dbReference>
<feature type="domain" description="Calcineurin-like phosphoesterase" evidence="3">
    <location>
        <begin position="67"/>
        <end position="278"/>
    </location>
</feature>
<accession>A0AAD5Y545</accession>
<evidence type="ECO:0000256" key="2">
    <source>
        <dbReference type="SAM" id="SignalP"/>
    </source>
</evidence>
<dbReference type="PANTHER" id="PTHR14795:SF0">
    <property type="entry name" value="TRANSMEMBRANE PROTEIN 62"/>
    <property type="match status" value="1"/>
</dbReference>
<dbReference type="AlphaFoldDB" id="A0AAD5Y545"/>
<dbReference type="Pfam" id="PF00149">
    <property type="entry name" value="Metallophos"/>
    <property type="match status" value="1"/>
</dbReference>
<reference evidence="6" key="1">
    <citation type="submission" date="2020-05" db="EMBL/GenBank/DDBJ databases">
        <title>Phylogenomic resolution of chytrid fungi.</title>
        <authorList>
            <person name="Stajich J.E."/>
            <person name="Amses K."/>
            <person name="Simmons R."/>
            <person name="Seto K."/>
            <person name="Myers J."/>
            <person name="Bonds A."/>
            <person name="Quandt C.A."/>
            <person name="Barry K."/>
            <person name="Liu P."/>
            <person name="Grigoriev I."/>
            <person name="Longcore J.E."/>
            <person name="James T.Y."/>
        </authorList>
    </citation>
    <scope>NUCLEOTIDE SEQUENCE</scope>
    <source>
        <strain evidence="6">PLAUS21</strain>
    </source>
</reference>
<feature type="domain" description="TMEM62 C-terminal" evidence="5">
    <location>
        <begin position="470"/>
        <end position="581"/>
    </location>
</feature>
<gene>
    <name evidence="6" type="primary">TMEM62</name>
    <name evidence="6" type="ORF">HK103_005643</name>
</gene>